<dbReference type="InterPro" id="IPR020846">
    <property type="entry name" value="MFS_dom"/>
</dbReference>
<evidence type="ECO:0000256" key="4">
    <source>
        <dbReference type="ARBA" id="ARBA00022989"/>
    </source>
</evidence>
<dbReference type="SUPFAM" id="SSF103473">
    <property type="entry name" value="MFS general substrate transporter"/>
    <property type="match status" value="1"/>
</dbReference>
<evidence type="ECO:0000256" key="6">
    <source>
        <dbReference type="SAM" id="Phobius"/>
    </source>
</evidence>
<dbReference type="PANTHER" id="PTHR23501">
    <property type="entry name" value="MAJOR FACILITATOR SUPERFAMILY"/>
    <property type="match status" value="1"/>
</dbReference>
<feature type="transmembrane region" description="Helical" evidence="6">
    <location>
        <begin position="40"/>
        <end position="59"/>
    </location>
</feature>
<dbReference type="InterPro" id="IPR036259">
    <property type="entry name" value="MFS_trans_sf"/>
</dbReference>
<feature type="transmembrane region" description="Helical" evidence="6">
    <location>
        <begin position="352"/>
        <end position="375"/>
    </location>
</feature>
<dbReference type="PANTHER" id="PTHR23501:SF197">
    <property type="entry name" value="COMD"/>
    <property type="match status" value="1"/>
</dbReference>
<evidence type="ECO:0000313" key="9">
    <source>
        <dbReference type="EMBL" id="QQB83300.1"/>
    </source>
</evidence>
<dbReference type="RefSeq" id="WP_197915102.1">
    <property type="nucleotide sequence ID" value="NZ_CP068169.1"/>
</dbReference>
<feature type="transmembrane region" description="Helical" evidence="6">
    <location>
        <begin position="291"/>
        <end position="308"/>
    </location>
</feature>
<evidence type="ECO:0000259" key="7">
    <source>
        <dbReference type="PROSITE" id="PS50850"/>
    </source>
</evidence>
<dbReference type="Proteomes" id="UP000595198">
    <property type="component" value="Chromosome"/>
</dbReference>
<evidence type="ECO:0000313" key="10">
    <source>
        <dbReference type="Proteomes" id="UP000594774"/>
    </source>
</evidence>
<protein>
    <submittedName>
        <fullName evidence="8">MFS transporter</fullName>
    </submittedName>
</protein>
<feature type="transmembrane region" description="Helical" evidence="6">
    <location>
        <begin position="160"/>
        <end position="182"/>
    </location>
</feature>
<name>A0AB37GBL7_CORAY</name>
<dbReference type="Pfam" id="PF07690">
    <property type="entry name" value="MFS_1"/>
    <property type="match status" value="1"/>
</dbReference>
<keyword evidence="3 6" id="KW-0812">Transmembrane</keyword>
<dbReference type="Proteomes" id="UP000594774">
    <property type="component" value="Chromosome"/>
</dbReference>
<feature type="transmembrane region" description="Helical" evidence="6">
    <location>
        <begin position="236"/>
        <end position="254"/>
    </location>
</feature>
<accession>A0AB37GBL7</accession>
<evidence type="ECO:0000313" key="11">
    <source>
        <dbReference type="Proteomes" id="UP000595198"/>
    </source>
</evidence>
<dbReference type="PROSITE" id="PS50850">
    <property type="entry name" value="MFS"/>
    <property type="match status" value="1"/>
</dbReference>
<keyword evidence="4 6" id="KW-1133">Transmembrane helix</keyword>
<dbReference type="GO" id="GO:0022857">
    <property type="term" value="F:transmembrane transporter activity"/>
    <property type="evidence" value="ECO:0007669"/>
    <property type="project" value="InterPro"/>
</dbReference>
<feature type="transmembrane region" description="Helical" evidence="6">
    <location>
        <begin position="266"/>
        <end position="285"/>
    </location>
</feature>
<dbReference type="InterPro" id="IPR011701">
    <property type="entry name" value="MFS"/>
</dbReference>
<reference evidence="10 11" key="1">
    <citation type="submission" date="2020-12" db="EMBL/GenBank/DDBJ databases">
        <title>FDA dAtabase for Regulatory Grade micrObial Sequences (FDA-ARGOS): Supporting development and validation of Infectious Disease Dx tests.</title>
        <authorList>
            <person name="Sproer C."/>
            <person name="Gronow S."/>
            <person name="Severitt S."/>
            <person name="Schroder I."/>
            <person name="Tallon L."/>
            <person name="Sadzewicz L."/>
            <person name="Zhao X."/>
            <person name="Boylan J."/>
            <person name="Ott S."/>
            <person name="Bowen H."/>
            <person name="Vavikolanu K."/>
            <person name="Mehta A."/>
            <person name="Aluvathingal J."/>
            <person name="Nadendla S."/>
            <person name="Lowell S."/>
            <person name="Myers T."/>
            <person name="Yan Y."/>
            <person name="Sichtig H."/>
        </authorList>
    </citation>
    <scope>NUCLEOTIDE SEQUENCE [LARGE SCALE GENOMIC DNA]</scope>
    <source>
        <strain evidence="8 10">FDAARGOS_938</strain>
        <strain evidence="9 11">FDAARGOS_991</strain>
    </source>
</reference>
<keyword evidence="5 6" id="KW-0472">Membrane</keyword>
<evidence type="ECO:0000256" key="1">
    <source>
        <dbReference type="ARBA" id="ARBA00004651"/>
    </source>
</evidence>
<evidence type="ECO:0000256" key="5">
    <source>
        <dbReference type="ARBA" id="ARBA00023136"/>
    </source>
</evidence>
<evidence type="ECO:0000256" key="2">
    <source>
        <dbReference type="ARBA" id="ARBA00022448"/>
    </source>
</evidence>
<feature type="transmembrane region" description="Helical" evidence="6">
    <location>
        <begin position="203"/>
        <end position="224"/>
    </location>
</feature>
<dbReference type="Gene3D" id="1.20.1250.20">
    <property type="entry name" value="MFS general substrate transporter like domains"/>
    <property type="match status" value="1"/>
</dbReference>
<evidence type="ECO:0000313" key="8">
    <source>
        <dbReference type="EMBL" id="QPR31420.1"/>
    </source>
</evidence>
<feature type="transmembrane region" description="Helical" evidence="6">
    <location>
        <begin position="71"/>
        <end position="88"/>
    </location>
</feature>
<evidence type="ECO:0000256" key="3">
    <source>
        <dbReference type="ARBA" id="ARBA00022692"/>
    </source>
</evidence>
<dbReference type="EMBL" id="CP066023">
    <property type="protein sequence ID" value="QQB83300.1"/>
    <property type="molecule type" value="Genomic_DNA"/>
</dbReference>
<keyword evidence="11" id="KW-1185">Reference proteome</keyword>
<dbReference type="AlphaFoldDB" id="A0AB37GBL7"/>
<feature type="transmembrane region" description="Helical" evidence="6">
    <location>
        <begin position="128"/>
        <end position="148"/>
    </location>
</feature>
<dbReference type="GO" id="GO:0005886">
    <property type="term" value="C:plasma membrane"/>
    <property type="evidence" value="ECO:0007669"/>
    <property type="project" value="UniProtKB-SubCell"/>
</dbReference>
<gene>
    <name evidence="8" type="ORF">I6G95_02905</name>
    <name evidence="9" type="ORF">I6H48_03490</name>
</gene>
<organism evidence="8 10">
    <name type="scientific">Corynebacterium amycolatum</name>
    <dbReference type="NCBI Taxonomy" id="43765"/>
    <lineage>
        <taxon>Bacteria</taxon>
        <taxon>Bacillati</taxon>
        <taxon>Actinomycetota</taxon>
        <taxon>Actinomycetes</taxon>
        <taxon>Mycobacteriales</taxon>
        <taxon>Corynebacteriaceae</taxon>
        <taxon>Corynebacterium</taxon>
    </lineage>
</organism>
<dbReference type="EMBL" id="CP065628">
    <property type="protein sequence ID" value="QPR31420.1"/>
    <property type="molecule type" value="Genomic_DNA"/>
</dbReference>
<feature type="domain" description="Major facilitator superfamily (MFS) profile" evidence="7">
    <location>
        <begin position="6"/>
        <end position="381"/>
    </location>
</feature>
<proteinExistence type="predicted"/>
<sequence length="381" mass="39232">MRKRLALATVFCGTIAAALMQTLLTMSLPEVSSEINAGRWYGWISGVYIASSTLFIPFAVKLLGIFGPRRIYSAAMLIWLAGTIWVASSGGALEIILARVVQGAGTAGLVPAGMEAASVVVGAQFGRFVSAMAAVQSVSIALGAPLGGLLSGPLGWRKTLWAISGLMFLALLIGACAIPRATSSDEEQITWREIWNTSAAKMTVAHSTLFAAVYFGLATFVPLLLQAKYFFGTSRISLFVLPILLGSAIGAMTVNKLGYSWSRLPLAWVVSAIGCGIVLIPSALFVAVGGAIASIGVGAGLTILLLTLKDDLHGSASAASGMIQAARNTGGAVSAVLLTLPIQLGASNEHAAIFACSTLTVVAVGSLTSSALNAFCSPSHR</sequence>
<comment type="subcellular location">
    <subcellularLocation>
        <location evidence="1">Cell membrane</location>
        <topology evidence="1">Multi-pass membrane protein</topology>
    </subcellularLocation>
</comment>
<keyword evidence="2" id="KW-0813">Transport</keyword>